<accession>A0A9N9JMP4</accession>
<evidence type="ECO:0000256" key="2">
    <source>
        <dbReference type="ARBA" id="ARBA00022723"/>
    </source>
</evidence>
<keyword evidence="2" id="KW-0479">Metal-binding</keyword>
<evidence type="ECO:0000313" key="8">
    <source>
        <dbReference type="Proteomes" id="UP000789759"/>
    </source>
</evidence>
<reference evidence="7" key="1">
    <citation type="submission" date="2021-06" db="EMBL/GenBank/DDBJ databases">
        <authorList>
            <person name="Kallberg Y."/>
            <person name="Tangrot J."/>
            <person name="Rosling A."/>
        </authorList>
    </citation>
    <scope>NUCLEOTIDE SEQUENCE</scope>
    <source>
        <strain evidence="7">FL966</strain>
    </source>
</reference>
<evidence type="ECO:0000256" key="1">
    <source>
        <dbReference type="ARBA" id="ARBA00004123"/>
    </source>
</evidence>
<keyword evidence="3" id="KW-0863">Zinc-finger</keyword>
<evidence type="ECO:0000256" key="3">
    <source>
        <dbReference type="ARBA" id="ARBA00022771"/>
    </source>
</evidence>
<feature type="non-terminal residue" evidence="7">
    <location>
        <position position="1"/>
    </location>
</feature>
<name>A0A9N9JMP4_9GLOM</name>
<dbReference type="PANTHER" id="PTHR46481:SF10">
    <property type="entry name" value="ZINC FINGER BED DOMAIN-CONTAINING PROTEIN 39"/>
    <property type="match status" value="1"/>
</dbReference>
<dbReference type="GO" id="GO:0005634">
    <property type="term" value="C:nucleus"/>
    <property type="evidence" value="ECO:0007669"/>
    <property type="project" value="UniProtKB-SubCell"/>
</dbReference>
<keyword evidence="8" id="KW-1185">Reference proteome</keyword>
<dbReference type="InterPro" id="IPR012337">
    <property type="entry name" value="RNaseH-like_sf"/>
</dbReference>
<dbReference type="OrthoDB" id="2406548at2759"/>
<comment type="caution">
    <text evidence="7">The sequence shown here is derived from an EMBL/GenBank/DDBJ whole genome shotgun (WGS) entry which is preliminary data.</text>
</comment>
<comment type="subcellular location">
    <subcellularLocation>
        <location evidence="1">Nucleus</location>
    </subcellularLocation>
</comment>
<organism evidence="7 8">
    <name type="scientific">Cetraspora pellucida</name>
    <dbReference type="NCBI Taxonomy" id="1433469"/>
    <lineage>
        <taxon>Eukaryota</taxon>
        <taxon>Fungi</taxon>
        <taxon>Fungi incertae sedis</taxon>
        <taxon>Mucoromycota</taxon>
        <taxon>Glomeromycotina</taxon>
        <taxon>Glomeromycetes</taxon>
        <taxon>Diversisporales</taxon>
        <taxon>Gigasporaceae</taxon>
        <taxon>Cetraspora</taxon>
    </lineage>
</organism>
<proteinExistence type="predicted"/>
<feature type="region of interest" description="Disordered" evidence="6">
    <location>
        <begin position="249"/>
        <end position="275"/>
    </location>
</feature>
<dbReference type="SUPFAM" id="SSF53098">
    <property type="entry name" value="Ribonuclease H-like"/>
    <property type="match status" value="1"/>
</dbReference>
<evidence type="ECO:0000256" key="4">
    <source>
        <dbReference type="ARBA" id="ARBA00022833"/>
    </source>
</evidence>
<gene>
    <name evidence="7" type="ORF">CPELLU_LOCUS16879</name>
</gene>
<dbReference type="AlphaFoldDB" id="A0A9N9JMP4"/>
<dbReference type="EMBL" id="CAJVQA010026437">
    <property type="protein sequence ID" value="CAG8789079.1"/>
    <property type="molecule type" value="Genomic_DNA"/>
</dbReference>
<dbReference type="GO" id="GO:0008270">
    <property type="term" value="F:zinc ion binding"/>
    <property type="evidence" value="ECO:0007669"/>
    <property type="project" value="UniProtKB-KW"/>
</dbReference>
<evidence type="ECO:0000256" key="6">
    <source>
        <dbReference type="SAM" id="MobiDB-lite"/>
    </source>
</evidence>
<protein>
    <submittedName>
        <fullName evidence="7">21898_t:CDS:1</fullName>
    </submittedName>
</protein>
<dbReference type="InterPro" id="IPR052035">
    <property type="entry name" value="ZnF_BED_domain_contain"/>
</dbReference>
<keyword evidence="5" id="KW-0539">Nucleus</keyword>
<evidence type="ECO:0000256" key="5">
    <source>
        <dbReference type="ARBA" id="ARBA00023242"/>
    </source>
</evidence>
<sequence>MSDIEPEASQSDDLLEIDEMLENNSQPSNSSSQQTITNMLQSVVPYKGTKKLSICHAVAEWLIINNRPFEVISGEGFCRFMLQIDSAFCHSSYKALKKEISLANINAKKQINDLLEKSSKTISLTTDLWMAKNKTRYIRITAYWLSDKFELNKILLCLETMPYLHTDDAIREFLMCKVQEFNLQNKIFCVVIDNSSNIVVAIRDWNGVKRLPYTAHTLQLSVNHAFKKKHEQISRIESLVKFFDSPKQKIPNYDSESDSSNKEEEESNISSDAQENQSDNLKLIVKDTQTIIYNSLFEYWDRPSQICLLSTLLDPWLKEMAFTNEEARKNTIDECRYQLHHYMNVASEESIISFSLINLSSNNMFKDLIFGKAQRLQESMDNLDSRKYLDVPATSASSEHIFSDA</sequence>
<evidence type="ECO:0000313" key="7">
    <source>
        <dbReference type="EMBL" id="CAG8789079.1"/>
    </source>
</evidence>
<keyword evidence="4" id="KW-0862">Zinc</keyword>
<dbReference type="PANTHER" id="PTHR46481">
    <property type="entry name" value="ZINC FINGER BED DOMAIN-CONTAINING PROTEIN 4"/>
    <property type="match status" value="1"/>
</dbReference>
<dbReference type="Proteomes" id="UP000789759">
    <property type="component" value="Unassembled WGS sequence"/>
</dbReference>